<dbReference type="Proteomes" id="UP001528823">
    <property type="component" value="Unassembled WGS sequence"/>
</dbReference>
<comment type="caution">
    <text evidence="1">The sequence shown here is derived from an EMBL/GenBank/DDBJ whole genome shotgun (WGS) entry which is preliminary data.</text>
</comment>
<evidence type="ECO:0000313" key="1">
    <source>
        <dbReference type="EMBL" id="MDE1463237.1"/>
    </source>
</evidence>
<keyword evidence="2" id="KW-1185">Reference proteome</keyword>
<protein>
    <submittedName>
        <fullName evidence="1">Uncharacterized protein</fullName>
    </submittedName>
</protein>
<dbReference type="EMBL" id="JAPMOU010000018">
    <property type="protein sequence ID" value="MDE1463237.1"/>
    <property type="molecule type" value="Genomic_DNA"/>
</dbReference>
<proteinExistence type="predicted"/>
<sequence length="81" mass="9288">MANHESRDYLELATYAAEAFSNDGTLNHEEFNKMMDIVLRDGKVDNNEKRVLSNIFGRIKENELPVDLAAKIQQVRDQHGI</sequence>
<name>A0ABT5UA49_9GAMM</name>
<accession>A0ABT5UA49</accession>
<gene>
    <name evidence="1" type="ORF">ORQ98_14825</name>
</gene>
<reference evidence="1 2" key="1">
    <citation type="submission" date="2022-11" db="EMBL/GenBank/DDBJ databases">
        <title>Spartinivicinus poritis sp. nov., isolated from scleractinian coral Porites lutea.</title>
        <authorList>
            <person name="Zhang G."/>
            <person name="Cai L."/>
            <person name="Wei Q."/>
        </authorList>
    </citation>
    <scope>NUCLEOTIDE SEQUENCE [LARGE SCALE GENOMIC DNA]</scope>
    <source>
        <strain evidence="1 2">A2-2</strain>
    </source>
</reference>
<organism evidence="1 2">
    <name type="scientific">Spartinivicinus poritis</name>
    <dbReference type="NCBI Taxonomy" id="2994640"/>
    <lineage>
        <taxon>Bacteria</taxon>
        <taxon>Pseudomonadati</taxon>
        <taxon>Pseudomonadota</taxon>
        <taxon>Gammaproteobacteria</taxon>
        <taxon>Oceanospirillales</taxon>
        <taxon>Zooshikellaceae</taxon>
        <taxon>Spartinivicinus</taxon>
    </lineage>
</organism>
<dbReference type="RefSeq" id="WP_274689578.1">
    <property type="nucleotide sequence ID" value="NZ_JAPMOU010000018.1"/>
</dbReference>
<evidence type="ECO:0000313" key="2">
    <source>
        <dbReference type="Proteomes" id="UP001528823"/>
    </source>
</evidence>